<dbReference type="Pfam" id="PF20142">
    <property type="entry name" value="Scaffold"/>
    <property type="match status" value="1"/>
</dbReference>
<keyword evidence="6 7" id="KW-0961">Cell wall biogenesis/degradation</keyword>
<evidence type="ECO:0000256" key="8">
    <source>
        <dbReference type="SAM" id="MobiDB-lite"/>
    </source>
</evidence>
<dbReference type="PANTHER" id="PTHR41533">
    <property type="entry name" value="L,D-TRANSPEPTIDASE HI_1667-RELATED"/>
    <property type="match status" value="1"/>
</dbReference>
<evidence type="ECO:0000256" key="4">
    <source>
        <dbReference type="ARBA" id="ARBA00022960"/>
    </source>
</evidence>
<feature type="domain" description="L,D-TPase catalytic" evidence="9">
    <location>
        <begin position="412"/>
        <end position="583"/>
    </location>
</feature>
<dbReference type="GO" id="GO:0016740">
    <property type="term" value="F:transferase activity"/>
    <property type="evidence" value="ECO:0007669"/>
    <property type="project" value="UniProtKB-KW"/>
</dbReference>
<proteinExistence type="inferred from homology"/>
<sequence length="650" mass="71687">MFHKAGFACATAAFLAGGVSDVRAEYLFDMLFGGRANRGRVEQQRPPQPVQEPVRRKPVSVPKVAAPSYYNYQPQGLVRVDFARLAASIAKEAATQVAAEPDGKAETAVDTDTSLQNEANAVAQAEPEKSAFSVALAGLEGFDLYTEKEIAEALVAHYEAHPDFVWVSDDSVNERARSALRALGEAESYGLSEADYRVSVPALSEPGMDEAERAKQLIRFEMALSARALRYAHDAHSGRVDPNKLSGYHDFPEKPMNLTQSLGFMANMSEPGRYLEGQHPRNEEYRALRAELETLRAAAEKEIVVDPKTFVRPGGTHSEFPKLLKIIERDGNEAFLATYGELLKAHQGSDVYAQELVPAVKAAQERHNLKPDGVIGPRTVSAIAGESKAARIDKVLFALERLRWHPSDLGTTHVMINVAAYEVDYIEDGKPKLSMRTVVGSRSNQTSFFYDKLETVEFNPYWGVPRSILVNEMLPKLMRDPSYLDRNGYEVVNNRGQKVSSTTVAWGSYGGKVPVSVRQKPGPSNSLGELKILFPNKHAIYMHDTPAKSLFSRDTRAFSHGCVRLADPRAMAAAVLGTSVDDVAKNINSGDRSRPTRRKIDRDIPVYVGYFTAWPEAGSSKVVYHGDVYGRDERLKIALDKVSDLRAPSS</sequence>
<dbReference type="Pfam" id="PF03734">
    <property type="entry name" value="YkuD"/>
    <property type="match status" value="1"/>
</dbReference>
<evidence type="ECO:0000256" key="1">
    <source>
        <dbReference type="ARBA" id="ARBA00004752"/>
    </source>
</evidence>
<dbReference type="InterPro" id="IPR005490">
    <property type="entry name" value="LD_TPept_cat_dom"/>
</dbReference>
<keyword evidence="11" id="KW-1185">Reference proteome</keyword>
<evidence type="ECO:0000313" key="10">
    <source>
        <dbReference type="EMBL" id="EKF43822.1"/>
    </source>
</evidence>
<dbReference type="PANTHER" id="PTHR41533:SF2">
    <property type="entry name" value="BLR7131 PROTEIN"/>
    <property type="match status" value="1"/>
</dbReference>
<dbReference type="AlphaFoldDB" id="K2PRX2"/>
<feature type="region of interest" description="Disordered" evidence="8">
    <location>
        <begin position="39"/>
        <end position="58"/>
    </location>
</feature>
<feature type="active site" description="Nucleophile" evidence="7">
    <location>
        <position position="562"/>
    </location>
</feature>
<evidence type="ECO:0000256" key="6">
    <source>
        <dbReference type="ARBA" id="ARBA00023316"/>
    </source>
</evidence>
<evidence type="ECO:0000256" key="3">
    <source>
        <dbReference type="ARBA" id="ARBA00022679"/>
    </source>
</evidence>
<dbReference type="SUPFAM" id="SSF141523">
    <property type="entry name" value="L,D-transpeptidase catalytic domain-like"/>
    <property type="match status" value="1"/>
</dbReference>
<dbReference type="InterPro" id="IPR036366">
    <property type="entry name" value="PGBDSf"/>
</dbReference>
<dbReference type="CDD" id="cd16913">
    <property type="entry name" value="YkuD_like"/>
    <property type="match status" value="1"/>
</dbReference>
<dbReference type="GO" id="GO:0004180">
    <property type="term" value="F:carboxypeptidase activity"/>
    <property type="evidence" value="ECO:0007669"/>
    <property type="project" value="UniProtKB-ARBA"/>
</dbReference>
<dbReference type="Pfam" id="PF01471">
    <property type="entry name" value="PG_binding_1"/>
    <property type="match status" value="1"/>
</dbReference>
<dbReference type="GO" id="GO:0071555">
    <property type="term" value="P:cell wall organization"/>
    <property type="evidence" value="ECO:0007669"/>
    <property type="project" value="UniProtKB-UniRule"/>
</dbReference>
<evidence type="ECO:0000256" key="7">
    <source>
        <dbReference type="PROSITE-ProRule" id="PRU01373"/>
    </source>
</evidence>
<protein>
    <submittedName>
        <fullName evidence="10">ErfK/YbiS/YcfS/YnhG family protein</fullName>
    </submittedName>
</protein>
<dbReference type="Gene3D" id="1.10.101.10">
    <property type="entry name" value="PGBD-like superfamily/PGBD"/>
    <property type="match status" value="1"/>
</dbReference>
<keyword evidence="4 7" id="KW-0133">Cell shape</keyword>
<dbReference type="InterPro" id="IPR002477">
    <property type="entry name" value="Peptidoglycan-bd-like"/>
</dbReference>
<dbReference type="Gene3D" id="2.40.440.10">
    <property type="entry name" value="L,D-transpeptidase catalytic domain-like"/>
    <property type="match status" value="1"/>
</dbReference>
<dbReference type="PROSITE" id="PS52029">
    <property type="entry name" value="LD_TPASE"/>
    <property type="match status" value="1"/>
</dbReference>
<dbReference type="InterPro" id="IPR045380">
    <property type="entry name" value="LD_TPept_scaffold_dom"/>
</dbReference>
<comment type="pathway">
    <text evidence="1 7">Cell wall biogenesis; peptidoglycan biosynthesis.</text>
</comment>
<keyword evidence="5 7" id="KW-0573">Peptidoglycan synthesis</keyword>
<dbReference type="InterPro" id="IPR023346">
    <property type="entry name" value="Lysozyme-like_dom_sf"/>
</dbReference>
<dbReference type="UniPathway" id="UPA00219"/>
<gene>
    <name evidence="10" type="ORF">NA8A_03380</name>
</gene>
<comment type="similarity">
    <text evidence="2">Belongs to the YkuD family.</text>
</comment>
<evidence type="ECO:0000259" key="9">
    <source>
        <dbReference type="PROSITE" id="PS52029"/>
    </source>
</evidence>
<comment type="caution">
    <text evidence="10">The sequence shown here is derived from an EMBL/GenBank/DDBJ whole genome shotgun (WGS) entry which is preliminary data.</text>
</comment>
<evidence type="ECO:0000313" key="11">
    <source>
        <dbReference type="Proteomes" id="UP000007374"/>
    </source>
</evidence>
<dbReference type="GO" id="GO:0008360">
    <property type="term" value="P:regulation of cell shape"/>
    <property type="evidence" value="ECO:0007669"/>
    <property type="project" value="UniProtKB-UniRule"/>
</dbReference>
<dbReference type="InterPro" id="IPR052905">
    <property type="entry name" value="LD-transpeptidase_YkuD-like"/>
</dbReference>
<dbReference type="InterPro" id="IPR038063">
    <property type="entry name" value="Transpep_catalytic_dom"/>
</dbReference>
<keyword evidence="3" id="KW-0808">Transferase</keyword>
<name>K2PRX2_9HYPH</name>
<dbReference type="PATRIC" id="fig|1231190.3.peg.710"/>
<evidence type="ECO:0000256" key="5">
    <source>
        <dbReference type="ARBA" id="ARBA00022984"/>
    </source>
</evidence>
<feature type="active site" description="Proton donor/acceptor" evidence="7">
    <location>
        <position position="543"/>
    </location>
</feature>
<evidence type="ECO:0000256" key="2">
    <source>
        <dbReference type="ARBA" id="ARBA00005992"/>
    </source>
</evidence>
<dbReference type="STRING" id="721133.SAMN05216176_101638"/>
<dbReference type="EMBL" id="AMSI01000002">
    <property type="protein sequence ID" value="EKF43822.1"/>
    <property type="molecule type" value="Genomic_DNA"/>
</dbReference>
<dbReference type="eggNOG" id="COG2989">
    <property type="taxonomic scope" value="Bacteria"/>
</dbReference>
<reference evidence="10 11" key="1">
    <citation type="journal article" date="2012" name="J. Bacteriol.">
        <title>Genome Sequence of Nitratireductor indicus Type Strain C115.</title>
        <authorList>
            <person name="Lai Q."/>
            <person name="Li G."/>
            <person name="Yu Z."/>
            <person name="Shao Z."/>
        </authorList>
    </citation>
    <scope>NUCLEOTIDE SEQUENCE [LARGE SCALE GENOMIC DNA]</scope>
    <source>
        <strain evidence="10 11">C115</strain>
    </source>
</reference>
<accession>K2PRX2</accession>
<organism evidence="10 11">
    <name type="scientific">Nitratireductor indicus C115</name>
    <dbReference type="NCBI Taxonomy" id="1231190"/>
    <lineage>
        <taxon>Bacteria</taxon>
        <taxon>Pseudomonadati</taxon>
        <taxon>Pseudomonadota</taxon>
        <taxon>Alphaproteobacteria</taxon>
        <taxon>Hyphomicrobiales</taxon>
        <taxon>Phyllobacteriaceae</taxon>
        <taxon>Nitratireductor</taxon>
    </lineage>
</organism>
<dbReference type="GO" id="GO:0009252">
    <property type="term" value="P:peptidoglycan biosynthetic process"/>
    <property type="evidence" value="ECO:0007669"/>
    <property type="project" value="UniProtKB-UniPathway"/>
</dbReference>
<dbReference type="SUPFAM" id="SSF53955">
    <property type="entry name" value="Lysozyme-like"/>
    <property type="match status" value="1"/>
</dbReference>
<dbReference type="Proteomes" id="UP000007374">
    <property type="component" value="Unassembled WGS sequence"/>
</dbReference>